<dbReference type="Proteomes" id="UP000323011">
    <property type="component" value="Unassembled WGS sequence"/>
</dbReference>
<dbReference type="Pfam" id="PF12341">
    <property type="entry name" value="Mcl1_mid"/>
    <property type="match status" value="2"/>
</dbReference>
<sequence>MSSRIRVEGTAVVFPDARSDVVFVKHRVLVAGTRADKGSLCLLTQTDKGEEDIFAGPDKETDAVARVCVVDCPEGASVVGVAGDELLKFALPGLERKAELFRGTLKLRAVSARPGSRWVACGGDDGEVAVLDALSGEGAVFRLAGFERNIKDVAFSPDGRLLAAVSADGSVRVWDAAPLDAASPAAPRPLGSAHGAAAVDTGDPDLAPGAERAATPCRMAWAADSSALLVPHGAAVKAVAVDLAPPPPLPASSSSSSSSAAAGTAGGATLTVRDIGLPCADVVVGVAVSPSGRYAACAELGYRVAVYDLGDRPHSLVRGVVGGRAGSAAAAGGAAPKRVAVVESDSEVTAMAWTTASDAHSGNDDSNNDDDDDDDAAMLAALEAVESPAATRGEAAAAGVARRAEPSSRIAGRTAPDSPPAPVSALGQLFAQAGADSDDDEGDDDAGGAKPFVEGEAAEADGRHADDEEEEEEEDDDSQGGEDDGRGEDLDDVGAIKGRLGFNEDGEPLDEEELEAMRRARRDPLAAAARVIKEQRQRERQREAAKQDGGDSALGVAAAGAVGGAVQAQPVLQPGASLPTHRDPRRRFLCWNRVGAVTSRDDDSHRTVEIELDDSSLASGKGRGTTVRLTDTEGFTMAALSEEGAVLAAPAPAAAPGDGGAGARRGGRGAAEGSLVTWQPLRGWTEGGRARWDMRLPAGEEARVVAAGREWLAVATSRRQLRVFRTSGVQEAVFLLPGAVVSMVGRGALLMVVTASGPPTAQGQTLEWQLWVCGDARASGLGSAAGVGSGAPGACASVGLGGLAGRGGVGPAGMPGVALGMGSVPRVVAAGVLPQRPGEQLTWAGFTEEGLAVVADSGGLLSALSPGAGWAWTVLADLHADGVTDEGKGQRAWVVDVSSGRVVYALVRSASKGPAVLPRPVLSTHSLRAPLCGPRPDAESARRRAKAASSAATAQSSVAGPDAGGLPAPAWAAEAEMLVSRVRADALRWSTSAGIPVDVTPGPAGSREDGSVDAPGGDVSLIGASAVGLAAARARGKQLLAAERSLDKAVLRLVHAAITRGAQGGAGLRSAGAADARALHMASRIVLPKSLDVAVQLAQQAGRAALAERLHSLRRARAAEREAVVGTAEAQERVTQATKSADRAVEEAAASAATAEASKRDIAARSRAMEERVARACDDAVRAAEDAADRAAAAARGASRRLMAHARAGSDSATPSPPARKQAAKRARSDSVSDQDAALGAAAGGGVPPRQADEAGTAADSDDDADDDVAAATGVAGTPPTVGVRGKSKHRGAVPERSAKRVAFAHPASPQRPSTPPPAAAAAKRRNPFARAGPQSPGRKPRDAFASLVAPSPDRSRRSGAAALASPGRLTRESTVSREGRGQRTKALANLN</sequence>
<feature type="region of interest" description="Disordered" evidence="2">
    <location>
        <begin position="926"/>
        <end position="964"/>
    </location>
</feature>
<dbReference type="PANTHER" id="PTHR19932:SF10">
    <property type="entry name" value="WD REPEAT AND HMG-BOX DNA-BINDING PROTEIN 1"/>
    <property type="match status" value="1"/>
</dbReference>
<feature type="region of interest" description="Disordered" evidence="2">
    <location>
        <begin position="1198"/>
        <end position="1392"/>
    </location>
</feature>
<feature type="repeat" description="WD" evidence="1">
    <location>
        <begin position="143"/>
        <end position="175"/>
    </location>
</feature>
<feature type="compositionally biased region" description="Low complexity" evidence="2">
    <location>
        <begin position="1359"/>
        <end position="1369"/>
    </location>
</feature>
<feature type="compositionally biased region" description="Gly residues" evidence="2">
    <location>
        <begin position="657"/>
        <end position="670"/>
    </location>
</feature>
<feature type="compositionally biased region" description="Basic and acidic residues" evidence="2">
    <location>
        <begin position="515"/>
        <end position="524"/>
    </location>
</feature>
<dbReference type="InterPro" id="IPR001680">
    <property type="entry name" value="WD40_rpt"/>
</dbReference>
<dbReference type="InterPro" id="IPR022100">
    <property type="entry name" value="WDHD1/CFT4_beta-prop_2nd"/>
</dbReference>
<dbReference type="Pfam" id="PF00400">
    <property type="entry name" value="WD40"/>
    <property type="match status" value="1"/>
</dbReference>
<dbReference type="GO" id="GO:0006261">
    <property type="term" value="P:DNA-templated DNA replication"/>
    <property type="evidence" value="ECO:0007669"/>
    <property type="project" value="TreeGrafter"/>
</dbReference>
<feature type="region of interest" description="Disordered" evidence="2">
    <location>
        <begin position="651"/>
        <end position="671"/>
    </location>
</feature>
<feature type="compositionally biased region" description="Acidic residues" evidence="2">
    <location>
        <begin position="1260"/>
        <end position="1269"/>
    </location>
</feature>
<dbReference type="GO" id="GO:0000278">
    <property type="term" value="P:mitotic cell cycle"/>
    <property type="evidence" value="ECO:0007669"/>
    <property type="project" value="TreeGrafter"/>
</dbReference>
<dbReference type="GO" id="GO:0043596">
    <property type="term" value="C:nuclear replication fork"/>
    <property type="evidence" value="ECO:0007669"/>
    <property type="project" value="TreeGrafter"/>
</dbReference>
<name>A0A5A8C212_CAFRO</name>
<feature type="compositionally biased region" description="Low complexity" evidence="2">
    <location>
        <begin position="947"/>
        <end position="964"/>
    </location>
</feature>
<evidence type="ECO:0000313" key="4">
    <source>
        <dbReference type="EMBL" id="KAA0146938.1"/>
    </source>
</evidence>
<feature type="compositionally biased region" description="Basic and acidic residues" evidence="2">
    <location>
        <begin position="1370"/>
        <end position="1382"/>
    </location>
</feature>
<dbReference type="PROSITE" id="PS50082">
    <property type="entry name" value="WD_REPEATS_2"/>
    <property type="match status" value="1"/>
</dbReference>
<keyword evidence="5" id="KW-1185">Reference proteome</keyword>
<feature type="compositionally biased region" description="Low complexity" evidence="2">
    <location>
        <begin position="389"/>
        <end position="401"/>
    </location>
</feature>
<reference evidence="4 5" key="1">
    <citation type="submission" date="2019-07" db="EMBL/GenBank/DDBJ databases">
        <title>Genomes of Cafeteria roenbergensis.</title>
        <authorList>
            <person name="Fischer M.G."/>
            <person name="Hackl T."/>
            <person name="Roman M."/>
        </authorList>
    </citation>
    <scope>NUCLEOTIDE SEQUENCE [LARGE SCALE GENOMIC DNA]</scope>
    <source>
        <strain evidence="4 5">BVI</strain>
    </source>
</reference>
<comment type="caution">
    <text evidence="4">The sequence shown here is derived from an EMBL/GenBank/DDBJ whole genome shotgun (WGS) entry which is preliminary data.</text>
</comment>
<proteinExistence type="predicted"/>
<feature type="compositionally biased region" description="Low complexity" evidence="2">
    <location>
        <begin position="1270"/>
        <end position="1284"/>
    </location>
</feature>
<feature type="domain" description="WDHD1/CFT4 second beta-propeller" evidence="3">
    <location>
        <begin position="572"/>
        <end position="770"/>
    </location>
</feature>
<evidence type="ECO:0000256" key="1">
    <source>
        <dbReference type="PROSITE-ProRule" id="PRU00221"/>
    </source>
</evidence>
<dbReference type="GO" id="GO:0006281">
    <property type="term" value="P:DNA repair"/>
    <property type="evidence" value="ECO:0007669"/>
    <property type="project" value="TreeGrafter"/>
</dbReference>
<dbReference type="PROSITE" id="PS50294">
    <property type="entry name" value="WD_REPEATS_REGION"/>
    <property type="match status" value="1"/>
</dbReference>
<feature type="compositionally biased region" description="Basic and acidic residues" evidence="2">
    <location>
        <begin position="531"/>
        <end position="549"/>
    </location>
</feature>
<protein>
    <recommendedName>
        <fullName evidence="3">WDHD1/CFT4 second beta-propeller domain-containing protein</fullName>
    </recommendedName>
</protein>
<dbReference type="InterPro" id="IPR015943">
    <property type="entry name" value="WD40/YVTN_repeat-like_dom_sf"/>
</dbReference>
<feature type="compositionally biased region" description="Acidic residues" evidence="2">
    <location>
        <begin position="436"/>
        <end position="446"/>
    </location>
</feature>
<dbReference type="GO" id="GO:0003682">
    <property type="term" value="F:chromatin binding"/>
    <property type="evidence" value="ECO:0007669"/>
    <property type="project" value="TreeGrafter"/>
</dbReference>
<dbReference type="Gene3D" id="2.130.10.10">
    <property type="entry name" value="YVTN repeat-like/Quinoprotein amine dehydrogenase"/>
    <property type="match status" value="1"/>
</dbReference>
<evidence type="ECO:0000259" key="3">
    <source>
        <dbReference type="Pfam" id="PF12341"/>
    </source>
</evidence>
<feature type="compositionally biased region" description="Acidic residues" evidence="2">
    <location>
        <begin position="366"/>
        <end position="376"/>
    </location>
</feature>
<dbReference type="EMBL" id="VLTN01000075">
    <property type="protein sequence ID" value="KAA0146938.1"/>
    <property type="molecule type" value="Genomic_DNA"/>
</dbReference>
<accession>A0A5A8C212</accession>
<organism evidence="4 5">
    <name type="scientific">Cafeteria roenbergensis</name>
    <name type="common">Marine flagellate</name>
    <dbReference type="NCBI Taxonomy" id="33653"/>
    <lineage>
        <taxon>Eukaryota</taxon>
        <taxon>Sar</taxon>
        <taxon>Stramenopiles</taxon>
        <taxon>Bigyra</taxon>
        <taxon>Opalozoa</taxon>
        <taxon>Bicosoecida</taxon>
        <taxon>Cafeteriaceae</taxon>
        <taxon>Cafeteria</taxon>
    </lineage>
</organism>
<evidence type="ECO:0000313" key="5">
    <source>
        <dbReference type="Proteomes" id="UP000323011"/>
    </source>
</evidence>
<gene>
    <name evidence="4" type="ORF">FNF29_07742</name>
</gene>
<evidence type="ECO:0000256" key="2">
    <source>
        <dbReference type="SAM" id="MobiDB-lite"/>
    </source>
</evidence>
<dbReference type="SMART" id="SM00320">
    <property type="entry name" value="WD40"/>
    <property type="match status" value="2"/>
</dbReference>
<dbReference type="SUPFAM" id="SSF82171">
    <property type="entry name" value="DPP6 N-terminal domain-like"/>
    <property type="match status" value="1"/>
</dbReference>
<feature type="region of interest" description="Disordered" evidence="2">
    <location>
        <begin position="354"/>
        <end position="552"/>
    </location>
</feature>
<dbReference type="PANTHER" id="PTHR19932">
    <property type="entry name" value="WD REPEAT AND HMG-BOX DNA BINDING PROTEIN"/>
    <property type="match status" value="1"/>
</dbReference>
<keyword evidence="1" id="KW-0853">WD repeat</keyword>
<feature type="domain" description="WDHD1/CFT4 second beta-propeller" evidence="3">
    <location>
        <begin position="828"/>
        <end position="931"/>
    </location>
</feature>
<feature type="compositionally biased region" description="Acidic residues" evidence="2">
    <location>
        <begin position="504"/>
        <end position="514"/>
    </location>
</feature>
<feature type="compositionally biased region" description="Acidic residues" evidence="2">
    <location>
        <begin position="467"/>
        <end position="482"/>
    </location>
</feature>